<dbReference type="RefSeq" id="WP_107966547.1">
    <property type="nucleotide sequence ID" value="NZ_NWBU01000004.1"/>
</dbReference>
<dbReference type="SUPFAM" id="SSF55781">
    <property type="entry name" value="GAF domain-like"/>
    <property type="match status" value="1"/>
</dbReference>
<dbReference type="PANTHER" id="PTHR43102:SF2">
    <property type="entry name" value="GAF DOMAIN-CONTAINING PROTEIN"/>
    <property type="match status" value="1"/>
</dbReference>
<dbReference type="Proteomes" id="UP000244162">
    <property type="component" value="Unassembled WGS sequence"/>
</dbReference>
<accession>A0A2T5G2D2</accession>
<keyword evidence="2" id="KW-1185">Reference proteome</keyword>
<comment type="caution">
    <text evidence="1">The sequence shown here is derived from an EMBL/GenBank/DDBJ whole genome shotgun (WGS) entry which is preliminary data.</text>
</comment>
<reference evidence="1 2" key="1">
    <citation type="submission" date="2017-09" db="EMBL/GenBank/DDBJ databases">
        <title>Sphingomonas panjinensis sp.nov., isolated from oil-contaminated soil.</title>
        <authorList>
            <person name="Wang L."/>
            <person name="Chen L."/>
        </authorList>
    </citation>
    <scope>NUCLEOTIDE SEQUENCE [LARGE SCALE GENOMIC DNA]</scope>
    <source>
        <strain evidence="1 2">FW-11</strain>
    </source>
</reference>
<protein>
    <submittedName>
        <fullName evidence="1">Uncharacterized protein</fullName>
    </submittedName>
</protein>
<dbReference type="EMBL" id="NWBU01000004">
    <property type="protein sequence ID" value="PTQ13312.1"/>
    <property type="molecule type" value="Genomic_DNA"/>
</dbReference>
<gene>
    <name evidence="1" type="ORF">CLG96_04185</name>
</gene>
<organism evidence="1 2">
    <name type="scientific">Sphingomonas oleivorans</name>
    <dbReference type="NCBI Taxonomy" id="1735121"/>
    <lineage>
        <taxon>Bacteria</taxon>
        <taxon>Pseudomonadati</taxon>
        <taxon>Pseudomonadota</taxon>
        <taxon>Alphaproteobacteria</taxon>
        <taxon>Sphingomonadales</taxon>
        <taxon>Sphingomonadaceae</taxon>
        <taxon>Sphingomonas</taxon>
    </lineage>
</organism>
<sequence length="125" mass="13835">MIIFGAGKRLQALRSLDLLDTAPSQAFDCLAEHAWDLFNASIAMVRLVDEARLWFKSSCGLAARKPARDRSFGDYAIKDDEPVMVAEDAATAFLSRWSATKAATLTSSRCPVQDEVCWLEHKQAV</sequence>
<name>A0A2T5G2D2_9SPHN</name>
<proteinExistence type="predicted"/>
<dbReference type="AlphaFoldDB" id="A0A2T5G2D2"/>
<evidence type="ECO:0000313" key="2">
    <source>
        <dbReference type="Proteomes" id="UP000244162"/>
    </source>
</evidence>
<evidence type="ECO:0000313" key="1">
    <source>
        <dbReference type="EMBL" id="PTQ13312.1"/>
    </source>
</evidence>
<dbReference type="PANTHER" id="PTHR43102">
    <property type="entry name" value="SLR1143 PROTEIN"/>
    <property type="match status" value="1"/>
</dbReference>
<dbReference type="OrthoDB" id="9812260at2"/>